<evidence type="ECO:0000313" key="2">
    <source>
        <dbReference type="Proteomes" id="UP000886744"/>
    </source>
</evidence>
<dbReference type="Proteomes" id="UP000886744">
    <property type="component" value="Unassembled WGS sequence"/>
</dbReference>
<comment type="caution">
    <text evidence="1">The sequence shown here is derived from an EMBL/GenBank/DDBJ whole genome shotgun (WGS) entry which is preliminary data.</text>
</comment>
<dbReference type="EMBL" id="DVHI01000035">
    <property type="protein sequence ID" value="HIR62438.1"/>
    <property type="molecule type" value="Genomic_DNA"/>
</dbReference>
<accession>A0A9D1J6C0</accession>
<reference evidence="1" key="1">
    <citation type="submission" date="2020-10" db="EMBL/GenBank/DDBJ databases">
        <authorList>
            <person name="Gilroy R."/>
        </authorList>
    </citation>
    <scope>NUCLEOTIDE SEQUENCE</scope>
    <source>
        <strain evidence="1">ChiHjej13B12-12457</strain>
    </source>
</reference>
<name>A0A9D1J6C0_9BACT</name>
<organism evidence="1 2">
    <name type="scientific">Candidatus Coprenecus avistercoris</name>
    <dbReference type="NCBI Taxonomy" id="2840730"/>
    <lineage>
        <taxon>Bacteria</taxon>
        <taxon>Pseudomonadati</taxon>
        <taxon>Bacteroidota</taxon>
        <taxon>Bacteroidia</taxon>
        <taxon>Bacteroidales</taxon>
        <taxon>Rikenellaceae</taxon>
        <taxon>Rikenellaceae incertae sedis</taxon>
        <taxon>Candidatus Coprenecus</taxon>
    </lineage>
</organism>
<reference evidence="1" key="2">
    <citation type="journal article" date="2021" name="PeerJ">
        <title>Extensive microbial diversity within the chicken gut microbiome revealed by metagenomics and culture.</title>
        <authorList>
            <person name="Gilroy R."/>
            <person name="Ravi A."/>
            <person name="Getino M."/>
            <person name="Pursley I."/>
            <person name="Horton D.L."/>
            <person name="Alikhan N.F."/>
            <person name="Baker D."/>
            <person name="Gharbi K."/>
            <person name="Hall N."/>
            <person name="Watson M."/>
            <person name="Adriaenssens E.M."/>
            <person name="Foster-Nyarko E."/>
            <person name="Jarju S."/>
            <person name="Secka A."/>
            <person name="Antonio M."/>
            <person name="Oren A."/>
            <person name="Chaudhuri R.R."/>
            <person name="La Ragione R."/>
            <person name="Hildebrand F."/>
            <person name="Pallen M.J."/>
        </authorList>
    </citation>
    <scope>NUCLEOTIDE SEQUENCE</scope>
    <source>
        <strain evidence="1">ChiHjej13B12-12457</strain>
    </source>
</reference>
<protein>
    <recommendedName>
        <fullName evidence="3">Water stress and hypersensitive response domain-containing protein</fullName>
    </recommendedName>
</protein>
<gene>
    <name evidence="1" type="ORF">IAC94_02800</name>
</gene>
<dbReference type="PROSITE" id="PS51257">
    <property type="entry name" value="PROKAR_LIPOPROTEIN"/>
    <property type="match status" value="1"/>
</dbReference>
<dbReference type="Gene3D" id="2.60.40.1820">
    <property type="match status" value="1"/>
</dbReference>
<proteinExistence type="predicted"/>
<evidence type="ECO:0000313" key="1">
    <source>
        <dbReference type="EMBL" id="HIR62438.1"/>
    </source>
</evidence>
<sequence>MRRILLLLASVIILFTGCTDYSRIKIDGVSMDKVRFNGTASASIVLKVQVDNPTSRTVAVESVDAVLLREGREFARFSLDDRAVALPGRSEASLPVRASVVDPVGIITAGLNFKSWDMDNFTVDGRLVLSLDGKMKKKVKLRNVPLKDIVNSIK</sequence>
<dbReference type="SUPFAM" id="SSF117070">
    <property type="entry name" value="LEA14-like"/>
    <property type="match status" value="1"/>
</dbReference>
<evidence type="ECO:0008006" key="3">
    <source>
        <dbReference type="Google" id="ProtNLM"/>
    </source>
</evidence>
<dbReference type="AlphaFoldDB" id="A0A9D1J6C0"/>